<dbReference type="AlphaFoldDB" id="A0A0F9QE79"/>
<comment type="caution">
    <text evidence="1">The sequence shown here is derived from an EMBL/GenBank/DDBJ whole genome shotgun (WGS) entry which is preliminary data.</text>
</comment>
<dbReference type="PROSITE" id="PS51257">
    <property type="entry name" value="PROKAR_LIPOPROTEIN"/>
    <property type="match status" value="1"/>
</dbReference>
<dbReference type="EMBL" id="LAZR01002045">
    <property type="protein sequence ID" value="KKN35332.1"/>
    <property type="molecule type" value="Genomic_DNA"/>
</dbReference>
<dbReference type="Pfam" id="PF12915">
    <property type="entry name" value="DUF3833"/>
    <property type="match status" value="1"/>
</dbReference>
<evidence type="ECO:0008006" key="2">
    <source>
        <dbReference type="Google" id="ProtNLM"/>
    </source>
</evidence>
<accession>A0A0F9QE79</accession>
<protein>
    <recommendedName>
        <fullName evidence="2">DUF3833 domain-containing protein</fullName>
    </recommendedName>
</protein>
<proteinExistence type="predicted"/>
<reference evidence="1" key="1">
    <citation type="journal article" date="2015" name="Nature">
        <title>Complex archaea that bridge the gap between prokaryotes and eukaryotes.</title>
        <authorList>
            <person name="Spang A."/>
            <person name="Saw J.H."/>
            <person name="Jorgensen S.L."/>
            <person name="Zaremba-Niedzwiedzka K."/>
            <person name="Martijn J."/>
            <person name="Lind A.E."/>
            <person name="van Eijk R."/>
            <person name="Schleper C."/>
            <person name="Guy L."/>
            <person name="Ettema T.J."/>
        </authorList>
    </citation>
    <scope>NUCLEOTIDE SEQUENCE</scope>
</reference>
<sequence length="195" mass="21352">MKNVKKMQNLCSMIPKAGGRSILFLVAALVLLSGCSGPAVTDYAKRGPKLVPEQFFSGELIARGVVKDMSGEVIRTFDATISATWDNEGVGTLDEEFHFDDGEVQTRVWTLTPTQSGAGYHANAGDVVEPGIMRWSGNAINMNYVLQVAYGDGTLDLRMDDWMYLVTPDTLINETTMSKWGVDVGELVLVIQKQQ</sequence>
<gene>
    <name evidence="1" type="ORF">LCGC14_0784780</name>
</gene>
<evidence type="ECO:0000313" key="1">
    <source>
        <dbReference type="EMBL" id="KKN35332.1"/>
    </source>
</evidence>
<name>A0A0F9QE79_9ZZZZ</name>
<dbReference type="InterPro" id="IPR024409">
    <property type="entry name" value="DUF3833"/>
</dbReference>
<organism evidence="1">
    <name type="scientific">marine sediment metagenome</name>
    <dbReference type="NCBI Taxonomy" id="412755"/>
    <lineage>
        <taxon>unclassified sequences</taxon>
        <taxon>metagenomes</taxon>
        <taxon>ecological metagenomes</taxon>
    </lineage>
</organism>